<sequence length="174" mass="19841">MITGPTPSQCKPSIRQTIFLARQWQWMSAHRQETVQVVSHVLPFRANQFVLDRLIDWRTIPDNPIFRLTFRQRDLLPADEYAQLRKLVLFKLMGLVKGLSLSLASGKMAIEGITRTNGEQLFALRFLAARNADWTHWTFFARFDPGAACCGNVIPIVPPARHDVRASDARLELA</sequence>
<accession>A0ABW0PLV2</accession>
<proteinExistence type="predicted"/>
<gene>
    <name evidence="1" type="ORF">ACFPOU_10125</name>
</gene>
<evidence type="ECO:0000313" key="1">
    <source>
        <dbReference type="EMBL" id="MFC5511479.1"/>
    </source>
</evidence>
<protein>
    <submittedName>
        <fullName evidence="1">Uncharacterized protein</fullName>
    </submittedName>
</protein>
<comment type="caution">
    <text evidence="1">The sequence shown here is derived from an EMBL/GenBank/DDBJ whole genome shotgun (WGS) entry which is preliminary data.</text>
</comment>
<keyword evidence="2" id="KW-1185">Reference proteome</keyword>
<dbReference type="RefSeq" id="WP_379720191.1">
    <property type="nucleotide sequence ID" value="NZ_JBHSMS010000034.1"/>
</dbReference>
<dbReference type="EMBL" id="JBHSMS010000034">
    <property type="protein sequence ID" value="MFC5511479.1"/>
    <property type="molecule type" value="Genomic_DNA"/>
</dbReference>
<reference evidence="2" key="1">
    <citation type="journal article" date="2019" name="Int. J. Syst. Evol. Microbiol.">
        <title>The Global Catalogue of Microorganisms (GCM) 10K type strain sequencing project: providing services to taxonomists for standard genome sequencing and annotation.</title>
        <authorList>
            <consortium name="The Broad Institute Genomics Platform"/>
            <consortium name="The Broad Institute Genome Sequencing Center for Infectious Disease"/>
            <person name="Wu L."/>
            <person name="Ma J."/>
        </authorList>
    </citation>
    <scope>NUCLEOTIDE SEQUENCE [LARGE SCALE GENOMIC DNA]</scope>
    <source>
        <strain evidence="2">CCUG 38813</strain>
    </source>
</reference>
<organism evidence="1 2">
    <name type="scientific">Massilia jejuensis</name>
    <dbReference type="NCBI Taxonomy" id="648894"/>
    <lineage>
        <taxon>Bacteria</taxon>
        <taxon>Pseudomonadati</taxon>
        <taxon>Pseudomonadota</taxon>
        <taxon>Betaproteobacteria</taxon>
        <taxon>Burkholderiales</taxon>
        <taxon>Oxalobacteraceae</taxon>
        <taxon>Telluria group</taxon>
        <taxon>Massilia</taxon>
    </lineage>
</organism>
<dbReference type="Proteomes" id="UP001596031">
    <property type="component" value="Unassembled WGS sequence"/>
</dbReference>
<name>A0ABW0PLV2_9BURK</name>
<evidence type="ECO:0000313" key="2">
    <source>
        <dbReference type="Proteomes" id="UP001596031"/>
    </source>
</evidence>